<dbReference type="NCBIfam" id="NF041278">
    <property type="entry name" value="CmcJ_NvfI_EfuI"/>
    <property type="match status" value="1"/>
</dbReference>
<gene>
    <name evidence="4" type="ORF">ZT3D7_G5532</name>
</gene>
<sequence length="341" mass="37464">MAIPEQTLPQAIFSFSHPDLTSAASSRPIYVPPPALSQHSLTLPLHDIRSVCELQQGLKSLDEHGFSLVKHACKFEKDGNLEGLLKGRNVEEVYAPEMIRLALEVTGASRAVAHNVAFRRKGSDTREEEEEEQRGETESAVNVNGRTQADAQQPARHAHIDLTLQGLRDTFRLARPDITAAAQSIIDAEEAQSRGEDVVVPRFAAYSLWRPLKTVHRDPLALLDSQTLSPSDIVATTNRIPSSYSKCSLPDNSNLLADGSYIVSAYTALPPKHPEQQKWYWVPEQKVDEVLIVKFADSWGGEAGEEVGEVLGEASRLKTSGHFNIRFAGLLGYGDFAATFA</sequence>
<dbReference type="PANTHER" id="PTHR34598:SF3">
    <property type="entry name" value="OXIDOREDUCTASE AN1597"/>
    <property type="match status" value="1"/>
</dbReference>
<keyword evidence="1" id="KW-0560">Oxidoreductase</keyword>
<feature type="region of interest" description="Disordered" evidence="3">
    <location>
        <begin position="120"/>
        <end position="142"/>
    </location>
</feature>
<evidence type="ECO:0000256" key="3">
    <source>
        <dbReference type="SAM" id="MobiDB-lite"/>
    </source>
</evidence>
<dbReference type="STRING" id="1276538.A0A1X7RSK8"/>
<protein>
    <recommendedName>
        <fullName evidence="6">GA4 desaturase</fullName>
    </recommendedName>
</protein>
<dbReference type="AlphaFoldDB" id="A0A1X7RSK8"/>
<organism evidence="4 5">
    <name type="scientific">Zymoseptoria tritici (strain ST99CH_3D7)</name>
    <dbReference type="NCBI Taxonomy" id="1276538"/>
    <lineage>
        <taxon>Eukaryota</taxon>
        <taxon>Fungi</taxon>
        <taxon>Dikarya</taxon>
        <taxon>Ascomycota</taxon>
        <taxon>Pezizomycotina</taxon>
        <taxon>Dothideomycetes</taxon>
        <taxon>Dothideomycetidae</taxon>
        <taxon>Mycosphaerellales</taxon>
        <taxon>Mycosphaerellaceae</taxon>
        <taxon>Zymoseptoria</taxon>
    </lineage>
</organism>
<evidence type="ECO:0000313" key="4">
    <source>
        <dbReference type="EMBL" id="SMQ50379.1"/>
    </source>
</evidence>
<evidence type="ECO:0008006" key="6">
    <source>
        <dbReference type="Google" id="ProtNLM"/>
    </source>
</evidence>
<accession>A0A1X7RSK8</accession>
<reference evidence="4 5" key="1">
    <citation type="submission" date="2016-06" db="EMBL/GenBank/DDBJ databases">
        <authorList>
            <person name="Kjaerup R.B."/>
            <person name="Dalgaard T.S."/>
            <person name="Juul-Madsen H.R."/>
        </authorList>
    </citation>
    <scope>NUCLEOTIDE SEQUENCE [LARGE SCALE GENOMIC DNA]</scope>
</reference>
<name>A0A1X7RSK8_ZYMT9</name>
<comment type="similarity">
    <text evidence="2">Belongs to the asaB hydroxylase/desaturase family.</text>
</comment>
<dbReference type="InterPro" id="IPR044053">
    <property type="entry name" value="AsaB-like"/>
</dbReference>
<dbReference type="GO" id="GO:0016491">
    <property type="term" value="F:oxidoreductase activity"/>
    <property type="evidence" value="ECO:0007669"/>
    <property type="project" value="UniProtKB-KW"/>
</dbReference>
<dbReference type="EMBL" id="LT853695">
    <property type="protein sequence ID" value="SMQ50379.1"/>
    <property type="molecule type" value="Genomic_DNA"/>
</dbReference>
<dbReference type="PANTHER" id="PTHR34598">
    <property type="entry name" value="BLL6449 PROTEIN"/>
    <property type="match status" value="1"/>
</dbReference>
<dbReference type="Proteomes" id="UP000215127">
    <property type="component" value="Chromosome 4"/>
</dbReference>
<evidence type="ECO:0000256" key="1">
    <source>
        <dbReference type="ARBA" id="ARBA00023002"/>
    </source>
</evidence>
<keyword evidence="5" id="KW-1185">Reference proteome</keyword>
<evidence type="ECO:0000256" key="2">
    <source>
        <dbReference type="ARBA" id="ARBA00023604"/>
    </source>
</evidence>
<evidence type="ECO:0000313" key="5">
    <source>
        <dbReference type="Proteomes" id="UP000215127"/>
    </source>
</evidence>
<proteinExistence type="inferred from homology"/>